<keyword evidence="2" id="KW-1185">Reference proteome</keyword>
<accession>A0A2U2J6R1</accession>
<comment type="caution">
    <text evidence="1">The sequence shown here is derived from an EMBL/GenBank/DDBJ whole genome shotgun (WGS) entry which is preliminary data.</text>
</comment>
<organism evidence="1 2">
    <name type="scientific">Polaribacter aquimarinus</name>
    <dbReference type="NCBI Taxonomy" id="2100726"/>
    <lineage>
        <taxon>Bacteria</taxon>
        <taxon>Pseudomonadati</taxon>
        <taxon>Bacteroidota</taxon>
        <taxon>Flavobacteriia</taxon>
        <taxon>Flavobacteriales</taxon>
        <taxon>Flavobacteriaceae</taxon>
    </lineage>
</organism>
<gene>
    <name evidence="1" type="ORF">DIS07_14885</name>
</gene>
<dbReference type="Proteomes" id="UP000245670">
    <property type="component" value="Unassembled WGS sequence"/>
</dbReference>
<protein>
    <submittedName>
        <fullName evidence="1">Uncharacterized protein</fullName>
    </submittedName>
</protein>
<name>A0A2U2J6R1_9FLAO</name>
<evidence type="ECO:0000313" key="2">
    <source>
        <dbReference type="Proteomes" id="UP000245670"/>
    </source>
</evidence>
<reference evidence="1 2" key="1">
    <citation type="submission" date="2018-05" db="EMBL/GenBank/DDBJ databases">
        <title>Polaribacter aquimarinus sp. nov., isolated from sediment in a sediment of sea.</title>
        <authorList>
            <person name="Lu D."/>
        </authorList>
    </citation>
    <scope>NUCLEOTIDE SEQUENCE [LARGE SCALE GENOMIC DNA]</scope>
    <source>
        <strain evidence="1 2">ZY113</strain>
    </source>
</reference>
<dbReference type="EMBL" id="QFFG01000011">
    <property type="protein sequence ID" value="PWG04035.1"/>
    <property type="molecule type" value="Genomic_DNA"/>
</dbReference>
<dbReference type="OrthoDB" id="1140067at2"/>
<sequence>MTKFRLNLITENQNSIEKGKKFAELICEILNCENGFEISKYNKLKDSFRIEIIGKIINENNSTIEAIELTDRICSPWIVKFDRIENKIELMFNKSELSEYRNINLNTLNWANFEIEK</sequence>
<evidence type="ECO:0000313" key="1">
    <source>
        <dbReference type="EMBL" id="PWG04035.1"/>
    </source>
</evidence>
<dbReference type="AlphaFoldDB" id="A0A2U2J6R1"/>
<dbReference type="RefSeq" id="WP_109406061.1">
    <property type="nucleotide sequence ID" value="NZ_QFFG01000011.1"/>
</dbReference>
<proteinExistence type="predicted"/>